<dbReference type="AlphaFoldDB" id="A0A8H7T5F3"/>
<dbReference type="SUPFAM" id="SSF57701">
    <property type="entry name" value="Zn2/Cys6 DNA-binding domain"/>
    <property type="match status" value="1"/>
</dbReference>
<gene>
    <name evidence="9" type="ORF">IFR04_013403</name>
</gene>
<dbReference type="CDD" id="cd00067">
    <property type="entry name" value="GAL4"/>
    <property type="match status" value="1"/>
</dbReference>
<dbReference type="Gene3D" id="4.10.240.10">
    <property type="entry name" value="Zn(2)-C6 fungal-type DNA-binding domain"/>
    <property type="match status" value="1"/>
</dbReference>
<organism evidence="9 10">
    <name type="scientific">Cadophora malorum</name>
    <dbReference type="NCBI Taxonomy" id="108018"/>
    <lineage>
        <taxon>Eukaryota</taxon>
        <taxon>Fungi</taxon>
        <taxon>Dikarya</taxon>
        <taxon>Ascomycota</taxon>
        <taxon>Pezizomycotina</taxon>
        <taxon>Leotiomycetes</taxon>
        <taxon>Helotiales</taxon>
        <taxon>Ploettnerulaceae</taxon>
        <taxon>Cadophora</taxon>
    </lineage>
</organism>
<dbReference type="Proteomes" id="UP000664132">
    <property type="component" value="Unassembled WGS sequence"/>
</dbReference>
<dbReference type="PROSITE" id="PS50048">
    <property type="entry name" value="ZN2_CY6_FUNGAL_2"/>
    <property type="match status" value="1"/>
</dbReference>
<evidence type="ECO:0000256" key="4">
    <source>
        <dbReference type="ARBA" id="ARBA00023125"/>
    </source>
</evidence>
<accession>A0A8H7T5F3</accession>
<dbReference type="GO" id="GO:0000981">
    <property type="term" value="F:DNA-binding transcription factor activity, RNA polymerase II-specific"/>
    <property type="evidence" value="ECO:0007669"/>
    <property type="project" value="InterPro"/>
</dbReference>
<dbReference type="SMART" id="SM00066">
    <property type="entry name" value="GAL4"/>
    <property type="match status" value="1"/>
</dbReference>
<dbReference type="Pfam" id="PF00172">
    <property type="entry name" value="Zn_clus"/>
    <property type="match status" value="1"/>
</dbReference>
<dbReference type="GO" id="GO:0008270">
    <property type="term" value="F:zinc ion binding"/>
    <property type="evidence" value="ECO:0007669"/>
    <property type="project" value="InterPro"/>
</dbReference>
<feature type="region of interest" description="Disordered" evidence="7">
    <location>
        <begin position="1"/>
        <end position="21"/>
    </location>
</feature>
<feature type="domain" description="Zn(2)-C6 fungal-type" evidence="8">
    <location>
        <begin position="23"/>
        <end position="51"/>
    </location>
</feature>
<evidence type="ECO:0000256" key="3">
    <source>
        <dbReference type="ARBA" id="ARBA00023015"/>
    </source>
</evidence>
<evidence type="ECO:0000256" key="7">
    <source>
        <dbReference type="SAM" id="MobiDB-lite"/>
    </source>
</evidence>
<comment type="caution">
    <text evidence="9">The sequence shown here is derived from an EMBL/GenBank/DDBJ whole genome shotgun (WGS) entry which is preliminary data.</text>
</comment>
<evidence type="ECO:0000256" key="6">
    <source>
        <dbReference type="ARBA" id="ARBA00023242"/>
    </source>
</evidence>
<evidence type="ECO:0000259" key="8">
    <source>
        <dbReference type="PROSITE" id="PS50048"/>
    </source>
</evidence>
<dbReference type="InterPro" id="IPR036864">
    <property type="entry name" value="Zn2-C6_fun-type_DNA-bd_sf"/>
</dbReference>
<evidence type="ECO:0000256" key="5">
    <source>
        <dbReference type="ARBA" id="ARBA00023163"/>
    </source>
</evidence>
<keyword evidence="1" id="KW-0479">Metal-binding</keyword>
<keyword evidence="6" id="KW-0539">Nucleus</keyword>
<evidence type="ECO:0000256" key="2">
    <source>
        <dbReference type="ARBA" id="ARBA00022833"/>
    </source>
</evidence>
<name>A0A8H7T5F3_9HELO</name>
<dbReference type="Pfam" id="PF11951">
    <property type="entry name" value="Fungal_trans_2"/>
    <property type="match status" value="1"/>
</dbReference>
<sequence length="561" mass="64256">MSSTSVPVIKKPKRRGLPKTKSGCRTCKQRRVKCGEERPFCFRCVKFGVPCDGYGVLDNPANLPGRNSLILPKSPNAALPLPLLTNPNSSLFNAAQESRYFDVFCNKTAFDILPSFDSSATALRQVILQTCESEPSIRHAVVALGALDLAARSLRDFSPMSLDAWRETPLQHHQNALKQYATAIKAMRQAALTRKQDLRTTLLTCLVIMCFEAWNGNQELAIKQIQMGFKLIQAWREEEVDEKDERRFVGLESAMSDTVEDELVRVFKRLDVQAISFSSESTPERHALVLSGERALLDRMPQVFTSARDAATYANALVRQTMRFFSEQIPLPIPPPPQIYFPMHGWWGVKIPHVVSIQQRIMTDVLRWKAADAPFWRQLNIEAQDPTQDHSEDYFLASVSRMHIQILWIGLMTICMDNESQFDQYFDVFREVVDLAEYTLEVQNAKSKTPKFTFDSLVVIPLYMVSFKCRDPIIRRKAVRLLLDNPRREGVWDSVLGGKMGEWATTVEEDFMEDGRVPEWARIHWVALERDKEQKSAMLSCEQRVGPYSDEVVMRRKIITW</sequence>
<dbReference type="PANTHER" id="PTHR36206:SF4">
    <property type="entry name" value="HYPOTHETICAL CONSERVED PROTEIN (EUROFUNG)-RELATED"/>
    <property type="match status" value="1"/>
</dbReference>
<keyword evidence="4" id="KW-0238">DNA-binding</keyword>
<proteinExistence type="predicted"/>
<keyword evidence="10" id="KW-1185">Reference proteome</keyword>
<dbReference type="EMBL" id="JAFJYH010000313">
    <property type="protein sequence ID" value="KAG4413467.1"/>
    <property type="molecule type" value="Genomic_DNA"/>
</dbReference>
<dbReference type="PROSITE" id="PS00463">
    <property type="entry name" value="ZN2_CY6_FUNGAL_1"/>
    <property type="match status" value="1"/>
</dbReference>
<dbReference type="InterPro" id="IPR001138">
    <property type="entry name" value="Zn2Cys6_DnaBD"/>
</dbReference>
<keyword evidence="3" id="KW-0805">Transcription regulation</keyword>
<dbReference type="InterPro" id="IPR052360">
    <property type="entry name" value="Transcr_Regulatory_Proteins"/>
</dbReference>
<keyword evidence="5" id="KW-0804">Transcription</keyword>
<protein>
    <recommendedName>
        <fullName evidence="8">Zn(2)-C6 fungal-type domain-containing protein</fullName>
    </recommendedName>
</protein>
<reference evidence="9" key="1">
    <citation type="submission" date="2021-02" db="EMBL/GenBank/DDBJ databases">
        <title>Genome sequence Cadophora malorum strain M34.</title>
        <authorList>
            <person name="Stefanovic E."/>
            <person name="Vu D."/>
            <person name="Scully C."/>
            <person name="Dijksterhuis J."/>
            <person name="Roader J."/>
            <person name="Houbraken J."/>
        </authorList>
    </citation>
    <scope>NUCLEOTIDE SEQUENCE</scope>
    <source>
        <strain evidence="9">M34</strain>
    </source>
</reference>
<dbReference type="InterPro" id="IPR021858">
    <property type="entry name" value="Fun_TF"/>
</dbReference>
<dbReference type="PANTHER" id="PTHR36206">
    <property type="entry name" value="ASPERCRYPTIN BIOSYNTHESIS CLUSTER-SPECIFIC TRANSCRIPTION REGULATOR ATNN-RELATED"/>
    <property type="match status" value="1"/>
</dbReference>
<evidence type="ECO:0000256" key="1">
    <source>
        <dbReference type="ARBA" id="ARBA00022723"/>
    </source>
</evidence>
<evidence type="ECO:0000313" key="9">
    <source>
        <dbReference type="EMBL" id="KAG4413467.1"/>
    </source>
</evidence>
<dbReference type="OrthoDB" id="2593732at2759"/>
<keyword evidence="2" id="KW-0862">Zinc</keyword>
<dbReference type="GO" id="GO:0003677">
    <property type="term" value="F:DNA binding"/>
    <property type="evidence" value="ECO:0007669"/>
    <property type="project" value="UniProtKB-KW"/>
</dbReference>
<evidence type="ECO:0000313" key="10">
    <source>
        <dbReference type="Proteomes" id="UP000664132"/>
    </source>
</evidence>